<reference evidence="3" key="2">
    <citation type="journal article" date="2008" name="Nucleic Acids Res.">
        <title>The rice annotation project database (RAP-DB): 2008 update.</title>
        <authorList>
            <consortium name="The rice annotation project (RAP)"/>
        </authorList>
    </citation>
    <scope>GENOME REANNOTATION</scope>
    <source>
        <strain evidence="3">cv. Nipponbare</strain>
    </source>
</reference>
<dbReference type="EMBL" id="AL606624">
    <property type="protein sequence ID" value="CAE03272.1"/>
    <property type="molecule type" value="Genomic_DNA"/>
</dbReference>
<proteinExistence type="predicted"/>
<feature type="compositionally biased region" description="Basic and acidic residues" evidence="1">
    <location>
        <begin position="94"/>
        <end position="110"/>
    </location>
</feature>
<feature type="compositionally biased region" description="Gly residues" evidence="1">
    <location>
        <begin position="68"/>
        <end position="77"/>
    </location>
</feature>
<evidence type="ECO:0000313" key="3">
    <source>
        <dbReference type="Proteomes" id="UP000000763"/>
    </source>
</evidence>
<feature type="region of interest" description="Disordered" evidence="1">
    <location>
        <begin position="1"/>
        <end position="81"/>
    </location>
</feature>
<feature type="compositionally biased region" description="Basic and acidic residues" evidence="1">
    <location>
        <begin position="30"/>
        <end position="43"/>
    </location>
</feature>
<protein>
    <submittedName>
        <fullName evidence="2">OSJNBa0011J08.27 protein</fullName>
    </submittedName>
</protein>
<dbReference type="AlphaFoldDB" id="Q7FAV0"/>
<feature type="region of interest" description="Disordered" evidence="1">
    <location>
        <begin position="94"/>
        <end position="141"/>
    </location>
</feature>
<evidence type="ECO:0000313" key="2">
    <source>
        <dbReference type="EMBL" id="CAE03272.1"/>
    </source>
</evidence>
<feature type="compositionally biased region" description="Gly residues" evidence="1">
    <location>
        <begin position="47"/>
        <end position="60"/>
    </location>
</feature>
<evidence type="ECO:0000256" key="1">
    <source>
        <dbReference type="SAM" id="MobiDB-lite"/>
    </source>
</evidence>
<accession>Q7FAV0</accession>
<sequence length="216" mass="20991">MDPGGGGGEAVAKRSRRSAVFGDPGVGEVRVGEVGEVDGRTAERTTGGEGGGGGGGGEGGDGGREGSGDGGGEGGGEVEAATVEMAVERTAAVERVRVGEVGEVDGRTAERTTGGEGGGGGGGGEGSGDGGGEGGGEVEAATVEMAVERTAAVERVSEEAAVEKEAARRVWIERERGEAAVERVASPVTGTNRGAVTGEVTGGLTCDGPTDRARHR</sequence>
<name>Q7FAV0_ORYSJ</name>
<dbReference type="Proteomes" id="UP000000763">
    <property type="component" value="Chromosome 4"/>
</dbReference>
<organism evidence="2 3">
    <name type="scientific">Oryza sativa subsp. japonica</name>
    <name type="common">Rice</name>
    <dbReference type="NCBI Taxonomy" id="39947"/>
    <lineage>
        <taxon>Eukaryota</taxon>
        <taxon>Viridiplantae</taxon>
        <taxon>Streptophyta</taxon>
        <taxon>Embryophyta</taxon>
        <taxon>Tracheophyta</taxon>
        <taxon>Spermatophyta</taxon>
        <taxon>Magnoliopsida</taxon>
        <taxon>Liliopsida</taxon>
        <taxon>Poales</taxon>
        <taxon>Poaceae</taxon>
        <taxon>BOP clade</taxon>
        <taxon>Oryzoideae</taxon>
        <taxon>Oryzeae</taxon>
        <taxon>Oryzinae</taxon>
        <taxon>Oryza</taxon>
        <taxon>Oryza sativa</taxon>
    </lineage>
</organism>
<reference evidence="3" key="1">
    <citation type="journal article" date="2005" name="Nature">
        <title>The map-based sequence of the rice genome.</title>
        <authorList>
            <consortium name="International rice genome sequencing project (IRGSP)"/>
            <person name="Matsumoto T."/>
            <person name="Wu J."/>
            <person name="Kanamori H."/>
            <person name="Katayose Y."/>
            <person name="Fujisawa M."/>
            <person name="Namiki N."/>
            <person name="Mizuno H."/>
            <person name="Yamamoto K."/>
            <person name="Antonio B.A."/>
            <person name="Baba T."/>
            <person name="Sakata K."/>
            <person name="Nagamura Y."/>
            <person name="Aoki H."/>
            <person name="Arikawa K."/>
            <person name="Arita K."/>
            <person name="Bito T."/>
            <person name="Chiden Y."/>
            <person name="Fujitsuka N."/>
            <person name="Fukunaka R."/>
            <person name="Hamada M."/>
            <person name="Harada C."/>
            <person name="Hayashi A."/>
            <person name="Hijishita S."/>
            <person name="Honda M."/>
            <person name="Hosokawa S."/>
            <person name="Ichikawa Y."/>
            <person name="Idonuma A."/>
            <person name="Iijima M."/>
            <person name="Ikeda M."/>
            <person name="Ikeno M."/>
            <person name="Ito K."/>
            <person name="Ito S."/>
            <person name="Ito T."/>
            <person name="Ito Y."/>
            <person name="Ito Y."/>
            <person name="Iwabuchi A."/>
            <person name="Kamiya K."/>
            <person name="Karasawa W."/>
            <person name="Kurita K."/>
            <person name="Katagiri S."/>
            <person name="Kikuta A."/>
            <person name="Kobayashi H."/>
            <person name="Kobayashi N."/>
            <person name="Machita K."/>
            <person name="Maehara T."/>
            <person name="Masukawa M."/>
            <person name="Mizubayashi T."/>
            <person name="Mukai Y."/>
            <person name="Nagasaki H."/>
            <person name="Nagata Y."/>
            <person name="Naito S."/>
            <person name="Nakashima M."/>
            <person name="Nakama Y."/>
            <person name="Nakamichi Y."/>
            <person name="Nakamura M."/>
            <person name="Meguro A."/>
            <person name="Negishi M."/>
            <person name="Ohta I."/>
            <person name="Ohta T."/>
            <person name="Okamoto M."/>
            <person name="Ono N."/>
            <person name="Saji S."/>
            <person name="Sakaguchi M."/>
            <person name="Sakai K."/>
            <person name="Shibata M."/>
            <person name="Shimokawa T."/>
            <person name="Song J."/>
            <person name="Takazaki Y."/>
            <person name="Terasawa K."/>
            <person name="Tsugane M."/>
            <person name="Tsuji K."/>
            <person name="Ueda S."/>
            <person name="Waki K."/>
            <person name="Yamagata H."/>
            <person name="Yamamoto M."/>
            <person name="Yamamoto S."/>
            <person name="Yamane H."/>
            <person name="Yoshiki S."/>
            <person name="Yoshihara R."/>
            <person name="Yukawa K."/>
            <person name="Zhong H."/>
            <person name="Yano M."/>
            <person name="Yuan Q."/>
            <person name="Ouyang S."/>
            <person name="Liu J."/>
            <person name="Jones K.M."/>
            <person name="Gansberger K."/>
            <person name="Moffat K."/>
            <person name="Hill J."/>
            <person name="Bera J."/>
            <person name="Fadrosh D."/>
            <person name="Jin S."/>
            <person name="Johri S."/>
            <person name="Kim M."/>
            <person name="Overton L."/>
            <person name="Reardon M."/>
            <person name="Tsitrin T."/>
            <person name="Vuong H."/>
            <person name="Weaver B."/>
            <person name="Ciecko A."/>
            <person name="Tallon L."/>
            <person name="Jackson J."/>
            <person name="Pai G."/>
            <person name="Aken S.V."/>
            <person name="Utterback T."/>
            <person name="Reidmuller S."/>
            <person name="Feldblyum T."/>
            <person name="Hsiao J."/>
            <person name="Zismann V."/>
            <person name="Iobst S."/>
            <person name="de Vazeille A.R."/>
            <person name="Buell C.R."/>
            <person name="Ying K."/>
            <person name="Li Y."/>
            <person name="Lu T."/>
            <person name="Huang Y."/>
            <person name="Zhao Q."/>
            <person name="Feng Q."/>
            <person name="Zhang L."/>
            <person name="Zhu J."/>
            <person name="Weng Q."/>
            <person name="Mu J."/>
            <person name="Lu Y."/>
            <person name="Fan D."/>
            <person name="Liu Y."/>
            <person name="Guan J."/>
            <person name="Zhang Y."/>
            <person name="Yu S."/>
            <person name="Liu X."/>
            <person name="Zhang Y."/>
            <person name="Hong G."/>
            <person name="Han B."/>
            <person name="Choisne N."/>
            <person name="Demange N."/>
            <person name="Orjeda G."/>
            <person name="Samain S."/>
            <person name="Cattolico L."/>
            <person name="Pelletier E."/>
            <person name="Couloux A."/>
            <person name="Segurens B."/>
            <person name="Wincker P."/>
            <person name="D'Hont A."/>
            <person name="Scarpelli C."/>
            <person name="Weissenbach J."/>
            <person name="Salanoubat M."/>
            <person name="Quetier F."/>
            <person name="Yu Y."/>
            <person name="Kim H.R."/>
            <person name="Rambo T."/>
            <person name="Currie J."/>
            <person name="Collura K."/>
            <person name="Luo M."/>
            <person name="Yang T."/>
            <person name="Ammiraju J.S.S."/>
            <person name="Engler F."/>
            <person name="Soderlund C."/>
            <person name="Wing R.A."/>
            <person name="Palmer L.E."/>
            <person name="de la Bastide M."/>
            <person name="Spiegel L."/>
            <person name="Nascimento L."/>
            <person name="Zutavern T."/>
            <person name="O'Shaughnessy A."/>
            <person name="Dike S."/>
            <person name="Dedhia N."/>
            <person name="Preston R."/>
            <person name="Balija V."/>
            <person name="McCombie W.R."/>
            <person name="Chow T."/>
            <person name="Chen H."/>
            <person name="Chung M."/>
            <person name="Chen C."/>
            <person name="Shaw J."/>
            <person name="Wu H."/>
            <person name="Hsiao K."/>
            <person name="Chao Y."/>
            <person name="Chu M."/>
            <person name="Cheng C."/>
            <person name="Hour A."/>
            <person name="Lee P."/>
            <person name="Lin S."/>
            <person name="Lin Y."/>
            <person name="Liou J."/>
            <person name="Liu S."/>
            <person name="Hsing Y."/>
            <person name="Raghuvanshi S."/>
            <person name="Mohanty A."/>
            <person name="Bharti A.K."/>
            <person name="Gaur A."/>
            <person name="Gupta V."/>
            <person name="Kumar D."/>
            <person name="Ravi V."/>
            <person name="Vij S."/>
            <person name="Kapur A."/>
            <person name="Khurana P."/>
            <person name="Khurana P."/>
            <person name="Khurana J.P."/>
            <person name="Tyagi A.K."/>
            <person name="Gaikwad K."/>
            <person name="Singh A."/>
            <person name="Dalal V."/>
            <person name="Srivastava S."/>
            <person name="Dixit A."/>
            <person name="Pal A.K."/>
            <person name="Ghazi I.A."/>
            <person name="Yadav M."/>
            <person name="Pandit A."/>
            <person name="Bhargava A."/>
            <person name="Sureshbabu K."/>
            <person name="Batra K."/>
            <person name="Sharma T.R."/>
            <person name="Mohapatra T."/>
            <person name="Singh N.K."/>
            <person name="Messing J."/>
            <person name="Nelson A.B."/>
            <person name="Fuks G."/>
            <person name="Kavchok S."/>
            <person name="Keizer G."/>
            <person name="Linton E."/>
            <person name="Llaca V."/>
            <person name="Song R."/>
            <person name="Tanyolac B."/>
            <person name="Young S."/>
            <person name="Ho-Il K."/>
            <person name="Hahn J.H."/>
            <person name="Sangsakoo G."/>
            <person name="Vanavichit A."/>
            <person name="de Mattos Luiz.A.T."/>
            <person name="Zimmer P.D."/>
            <person name="Malone G."/>
            <person name="Dellagostin O."/>
            <person name="de Oliveira A.C."/>
            <person name="Bevan M."/>
            <person name="Bancroft I."/>
            <person name="Minx P."/>
            <person name="Cordum H."/>
            <person name="Wilson R."/>
            <person name="Cheng Z."/>
            <person name="Jin W."/>
            <person name="Jiang J."/>
            <person name="Leong S.A."/>
            <person name="Iwama H."/>
            <person name="Gojobori T."/>
            <person name="Itoh T."/>
            <person name="Niimura Y."/>
            <person name="Fujii Y."/>
            <person name="Habara T."/>
            <person name="Sakai H."/>
            <person name="Sato Y."/>
            <person name="Wilson G."/>
            <person name="Kumar K."/>
            <person name="McCouch S."/>
            <person name="Juretic N."/>
            <person name="Hoen D."/>
            <person name="Wright S."/>
            <person name="Bruskiewich R."/>
            <person name="Bureau T."/>
            <person name="Miyao A."/>
            <person name="Hirochika H."/>
            <person name="Nishikawa T."/>
            <person name="Kadowaki K."/>
            <person name="Sugiura M."/>
            <person name="Burr B."/>
            <person name="Sasaki T."/>
        </authorList>
    </citation>
    <scope>NUCLEOTIDE SEQUENCE [LARGE SCALE GENOMIC DNA]</scope>
    <source>
        <strain evidence="3">cv. Nipponbare</strain>
    </source>
</reference>
<feature type="region of interest" description="Disordered" evidence="1">
    <location>
        <begin position="183"/>
        <end position="216"/>
    </location>
</feature>
<gene>
    <name evidence="2" type="primary">OSJNBa0011J08.27</name>
</gene>
<feature type="compositionally biased region" description="Gly residues" evidence="1">
    <location>
        <begin position="114"/>
        <end position="137"/>
    </location>
</feature>